<dbReference type="EMBL" id="SGIU01000001">
    <property type="protein sequence ID" value="TAI48719.1"/>
    <property type="molecule type" value="Genomic_DNA"/>
</dbReference>
<dbReference type="InterPro" id="IPR001387">
    <property type="entry name" value="Cro/C1-type_HTH"/>
</dbReference>
<organism evidence="3 4">
    <name type="scientific">Flagellimonas allohymeniacidonis</name>
    <dbReference type="NCBI Taxonomy" id="2517819"/>
    <lineage>
        <taxon>Bacteria</taxon>
        <taxon>Pseudomonadati</taxon>
        <taxon>Bacteroidota</taxon>
        <taxon>Flavobacteriia</taxon>
        <taxon>Flavobacteriales</taxon>
        <taxon>Flavobacteriaceae</taxon>
        <taxon>Flagellimonas</taxon>
    </lineage>
</organism>
<feature type="domain" description="HTH cro/C1-type" evidence="2">
    <location>
        <begin position="9"/>
        <end position="64"/>
    </location>
</feature>
<dbReference type="RefSeq" id="WP_130609273.1">
    <property type="nucleotide sequence ID" value="NZ_SGIU01000001.1"/>
</dbReference>
<sequence>MNEEFVVRLKRLLEHYDLTVSAFADSIGVQRSSMSHILNGRNRPSLDFIMKVVQTFPEVNLYWLLNGKGSFPSDSAEMESPTPNISEPSNLQQEKKQRLSLPLKDAKEVLRVVLFYSDGTFESFETKKH</sequence>
<proteinExistence type="predicted"/>
<keyword evidence="4" id="KW-1185">Reference proteome</keyword>
<feature type="compositionally biased region" description="Polar residues" evidence="1">
    <location>
        <begin position="81"/>
        <end position="92"/>
    </location>
</feature>
<dbReference type="GO" id="GO:0003677">
    <property type="term" value="F:DNA binding"/>
    <property type="evidence" value="ECO:0007669"/>
    <property type="project" value="InterPro"/>
</dbReference>
<comment type="caution">
    <text evidence="3">The sequence shown here is derived from an EMBL/GenBank/DDBJ whole genome shotgun (WGS) entry which is preliminary data.</text>
</comment>
<evidence type="ECO:0000259" key="2">
    <source>
        <dbReference type="PROSITE" id="PS50943"/>
    </source>
</evidence>
<evidence type="ECO:0000313" key="4">
    <source>
        <dbReference type="Proteomes" id="UP000291981"/>
    </source>
</evidence>
<dbReference type="Proteomes" id="UP000291981">
    <property type="component" value="Unassembled WGS sequence"/>
</dbReference>
<dbReference type="Pfam" id="PF12844">
    <property type="entry name" value="HTH_19"/>
    <property type="match status" value="1"/>
</dbReference>
<dbReference type="CDD" id="cd00093">
    <property type="entry name" value="HTH_XRE"/>
    <property type="match status" value="1"/>
</dbReference>
<accession>A0A4Q8QJQ0</accession>
<dbReference type="AlphaFoldDB" id="A0A4Q8QJQ0"/>
<name>A0A4Q8QJQ0_9FLAO</name>
<evidence type="ECO:0000313" key="3">
    <source>
        <dbReference type="EMBL" id="TAI48719.1"/>
    </source>
</evidence>
<reference evidence="3 4" key="1">
    <citation type="submission" date="2019-02" db="EMBL/GenBank/DDBJ databases">
        <title>Draft genome sequence of Muricauda sp. 176CP4-71.</title>
        <authorList>
            <person name="Park J.-S."/>
        </authorList>
    </citation>
    <scope>NUCLEOTIDE SEQUENCE [LARGE SCALE GENOMIC DNA]</scope>
    <source>
        <strain evidence="3 4">176CP4-71</strain>
    </source>
</reference>
<dbReference type="OrthoDB" id="1034290at2"/>
<dbReference type="SMART" id="SM00530">
    <property type="entry name" value="HTH_XRE"/>
    <property type="match status" value="1"/>
</dbReference>
<protein>
    <submittedName>
        <fullName evidence="3">XRE family transcriptional regulator</fullName>
    </submittedName>
</protein>
<evidence type="ECO:0000256" key="1">
    <source>
        <dbReference type="SAM" id="MobiDB-lite"/>
    </source>
</evidence>
<dbReference type="SUPFAM" id="SSF47413">
    <property type="entry name" value="lambda repressor-like DNA-binding domains"/>
    <property type="match status" value="1"/>
</dbReference>
<gene>
    <name evidence="3" type="ORF">EW142_02655</name>
</gene>
<feature type="region of interest" description="Disordered" evidence="1">
    <location>
        <begin position="73"/>
        <end position="97"/>
    </location>
</feature>
<dbReference type="InterPro" id="IPR010982">
    <property type="entry name" value="Lambda_DNA-bd_dom_sf"/>
</dbReference>
<dbReference type="PROSITE" id="PS50943">
    <property type="entry name" value="HTH_CROC1"/>
    <property type="match status" value="1"/>
</dbReference>
<dbReference type="Gene3D" id="1.10.260.40">
    <property type="entry name" value="lambda repressor-like DNA-binding domains"/>
    <property type="match status" value="1"/>
</dbReference>